<sequence length="132" mass="14873">MKAQTKQLIRLFSRLPDSEKKTLLAFAEFLVDRLDGEVASEDESIPIPTIIPRPENETVISAIRRLSKSYPMLDKATMLNETSSLMAEHVLRGRSAPEVIDKLDAVFQRHYENIKSPDAIPPREEPTQAGQS</sequence>
<name>A0A450RTE8_9GAMM</name>
<gene>
    <name evidence="1" type="ORF">BECKFW1821A_GA0114235_100186</name>
</gene>
<protein>
    <submittedName>
        <fullName evidence="1">Uncharacterized protein</fullName>
    </submittedName>
</protein>
<dbReference type="EMBL" id="CAADEW010000001">
    <property type="protein sequence ID" value="VFJ42325.1"/>
    <property type="molecule type" value="Genomic_DNA"/>
</dbReference>
<proteinExistence type="predicted"/>
<evidence type="ECO:0000313" key="1">
    <source>
        <dbReference type="EMBL" id="VFJ42325.1"/>
    </source>
</evidence>
<reference evidence="1" key="1">
    <citation type="submission" date="2019-02" db="EMBL/GenBank/DDBJ databases">
        <authorList>
            <person name="Gruber-Vodicka R. H."/>
            <person name="Seah K. B. B."/>
        </authorList>
    </citation>
    <scope>NUCLEOTIDE SEQUENCE</scope>
    <source>
        <strain evidence="1">BECK_BZ15</strain>
    </source>
</reference>
<accession>A0A450RTE8</accession>
<dbReference type="AlphaFoldDB" id="A0A450RTE8"/>
<organism evidence="1">
    <name type="scientific">Candidatus Kentrum sp. FW</name>
    <dbReference type="NCBI Taxonomy" id="2126338"/>
    <lineage>
        <taxon>Bacteria</taxon>
        <taxon>Pseudomonadati</taxon>
        <taxon>Pseudomonadota</taxon>
        <taxon>Gammaproteobacteria</taxon>
        <taxon>Candidatus Kentrum</taxon>
    </lineage>
</organism>